<protein>
    <submittedName>
        <fullName evidence="2">Uncharacterized protein</fullName>
    </submittedName>
</protein>
<reference evidence="2" key="1">
    <citation type="submission" date="2022-11" db="UniProtKB">
        <authorList>
            <consortium name="WormBaseParasite"/>
        </authorList>
    </citation>
    <scope>IDENTIFICATION</scope>
</reference>
<evidence type="ECO:0000313" key="1">
    <source>
        <dbReference type="Proteomes" id="UP000887540"/>
    </source>
</evidence>
<proteinExistence type="predicted"/>
<dbReference type="WBParaSite" id="ACRNAN_scaffold20940.g17579.t1">
    <property type="protein sequence ID" value="ACRNAN_scaffold20940.g17579.t1"/>
    <property type="gene ID" value="ACRNAN_scaffold20940.g17579"/>
</dbReference>
<evidence type="ECO:0000313" key="2">
    <source>
        <dbReference type="WBParaSite" id="ACRNAN_scaffold20940.g17579.t1"/>
    </source>
</evidence>
<dbReference type="AlphaFoldDB" id="A0A914DAV9"/>
<organism evidence="1 2">
    <name type="scientific">Acrobeloides nanus</name>
    <dbReference type="NCBI Taxonomy" id="290746"/>
    <lineage>
        <taxon>Eukaryota</taxon>
        <taxon>Metazoa</taxon>
        <taxon>Ecdysozoa</taxon>
        <taxon>Nematoda</taxon>
        <taxon>Chromadorea</taxon>
        <taxon>Rhabditida</taxon>
        <taxon>Tylenchina</taxon>
        <taxon>Cephalobomorpha</taxon>
        <taxon>Cephaloboidea</taxon>
        <taxon>Cephalobidae</taxon>
        <taxon>Acrobeloides</taxon>
    </lineage>
</organism>
<name>A0A914DAV9_9BILA</name>
<dbReference type="Proteomes" id="UP000887540">
    <property type="component" value="Unplaced"/>
</dbReference>
<sequence>MIGVLGELWNNGQILFCDRINAENYLKQSSEPSIIIRFADTDQGLIRVVIHDLNTRPLHHIAYYKPMVEGLNINPEDTFSTCEELKTIVFNYADVINALKGDKIKDPYTSKLLVRIAVNTRPNPIIIERFVDDPEWYTNKRGIKDAKINTVLARLSWRNV</sequence>
<keyword evidence="1" id="KW-1185">Reference proteome</keyword>
<accession>A0A914DAV9</accession>